<keyword evidence="10" id="KW-1185">Reference proteome</keyword>
<evidence type="ECO:0000313" key="10">
    <source>
        <dbReference type="Proteomes" id="UP000515145"/>
    </source>
</evidence>
<dbReference type="InterPro" id="IPR000938">
    <property type="entry name" value="CAP-Gly_domain"/>
</dbReference>
<feature type="region of interest" description="Disordered" evidence="7">
    <location>
        <begin position="1031"/>
        <end position="1063"/>
    </location>
</feature>
<dbReference type="PROSITE" id="PS50245">
    <property type="entry name" value="CAP_GLY_2"/>
    <property type="match status" value="2"/>
</dbReference>
<keyword evidence="4" id="KW-0677">Repeat</keyword>
<dbReference type="GO" id="GO:0031116">
    <property type="term" value="P:positive regulation of microtubule polymerization"/>
    <property type="evidence" value="ECO:0007669"/>
    <property type="project" value="TreeGrafter"/>
</dbReference>
<reference evidence="11" key="1">
    <citation type="submission" date="2025-08" db="UniProtKB">
        <authorList>
            <consortium name="RefSeq"/>
        </authorList>
    </citation>
    <scope>IDENTIFICATION</scope>
</reference>
<dbReference type="Proteomes" id="UP000515145">
    <property type="component" value="Chromosome 9"/>
</dbReference>
<feature type="region of interest" description="Disordered" evidence="7">
    <location>
        <begin position="1329"/>
        <end position="1353"/>
    </location>
</feature>
<sequence length="1419" mass="157418">MSTAKPSGIKGPSKIARPGTAAPKTNPSVAKVAVPDKSAASASGGNGNTSEESFQTGERVWVNGNKPGYIQFLGETQFAPGQWAGIVLDEPIGKNDGSVAGVRYFQCEALRGIFTRPSKLSRTEGEANGTQTAPTSRAPSPTPSVGSIASHTPATKSALPSSTTSAKKASSTTPTTPATPATPATPSSNLARTNSESVSNLSETGSVKKGERELKMGDRVLVGGTKAGVVRFLGETDFAKGEWCGVELDEPLGKNDGAVAGTRYFQCQPKYGLFAPVHKVTRIGFPSTTPAKAKTTVRKVGATPSGMKRSPSASSISTMSSVTSSVSAKPSRTGLLTETSSRYSRKISGTTALQEALKEKQQHIEQLMAERDMERAEVAKATSHAGDMEQELLLLRDDQEQMDTKMDQLRALVEAADKEKVELLNQLEEERRKVEDLQFRVEEACITKGDLETQTRLEHAHIKELEQSLLFEKTKAEKLQRELEDTRVATVSERSRIMELERDLSLRTREVADLQLRLGSQQGSEDSTSTLSPLLEEINSLRDQLASHKANRQEEMGKYKEKLEAQEKLHSEAVAQLQAASVRLSGDNEQLQMRLSQAEKENADTVELWRSKLESAIASQQQAMDELKASFSKGADAQTEELVETKSALERLKFEHKLALEEAGAKHEANSSAWTQEMQALKTQLLSLTEDKERLEESLRSSVEKAEEQHLVEMEDVLGKLHAAEIRVKELEEKETMQAQQAQDKDKETKEHVAETVALRSQVAQGNQELVALKSKLEEMQNQGNNQGAKVNELSSQLEGQQQEVLSLTQSLTGVKQEKDTLEQELGELRKKLVESTEEQNKSAITMQETLEKLSKKEEQCTSLATESESLRGQLAGLERKLNAADKKVEQLSKDKNKLENDISDMMKTSGDSSVQLTKMNEDLIQKERRLEELQNHLVEEKEKVAHLNEQLQQEQSHREQELKDTRDKHQTEISSLQNNITALEKTVKQSETMVEELKVSREKSLSQASELHAKELEVLQIQVDKVKQELSSSKEKTQELEKTVSELQPYKEQAQASGKTSEALEQLTKERAGLMQEKNKAQSLLEEVQSSKQAIETQLDTVKKENSKYQEELSASKEQLCTETQKSKSLCQEVEELKKAVSAKSQSVQALQDENKKLTQELDTSHKGQGDLVKLKEEHSKLKKHLEELKQSESTLKEQMDKEKAALQQSIHKNSALIAEKDKQMENLKSELAVLCGESASVKTLQSTIQALELEKTNLQARVQRLEKDLAAGPDTVKSSGDAVLDQLREDKETAESQAAIDFLNSVIVDLQRKNEDLKDKLEKMAAASLNGNNPSELDNYDGHDEQPTKKKPPPRLFCDICDCFDLHDTEDCPTQMQMPDSPPHTTYHGNKGEQRPYCDICEVFGHWTESCNDDQTF</sequence>
<feature type="compositionally biased region" description="Low complexity" evidence="7">
    <location>
        <begin position="793"/>
        <end position="803"/>
    </location>
</feature>
<feature type="region of interest" description="Disordered" evidence="7">
    <location>
        <begin position="292"/>
        <end position="339"/>
    </location>
</feature>
<dbReference type="FunFam" id="2.30.30.190:FF:000001">
    <property type="entry name" value="Putative CAP-Gly domain-containing linker protein 1"/>
    <property type="match status" value="1"/>
</dbReference>
<comment type="subcellular location">
    <subcellularLocation>
        <location evidence="1">Cytoplasm</location>
        <location evidence="1">Cytoskeleton</location>
    </subcellularLocation>
</comment>
<dbReference type="InterPro" id="IPR005491">
    <property type="entry name" value="ENT_dom"/>
</dbReference>
<dbReference type="Gene3D" id="2.30.30.190">
    <property type="entry name" value="CAP Gly-rich-like domain"/>
    <property type="match status" value="2"/>
</dbReference>
<feature type="region of interest" description="Disordered" evidence="7">
    <location>
        <begin position="1"/>
        <end position="57"/>
    </location>
</feature>
<dbReference type="PANTHER" id="PTHR18916">
    <property type="entry name" value="DYNACTIN 1-RELATED MICROTUBULE-BINDING"/>
    <property type="match status" value="1"/>
</dbReference>
<feature type="compositionally biased region" description="Polar residues" evidence="7">
    <location>
        <begin position="40"/>
        <end position="56"/>
    </location>
</feature>
<dbReference type="Pfam" id="PF16641">
    <property type="entry name" value="CLIP1_ZNF"/>
    <property type="match status" value="2"/>
</dbReference>
<feature type="compositionally biased region" description="Basic and acidic residues" evidence="7">
    <location>
        <begin position="1031"/>
        <end position="1045"/>
    </location>
</feature>
<keyword evidence="6" id="KW-0206">Cytoskeleton</keyword>
<dbReference type="GO" id="GO:0035371">
    <property type="term" value="C:microtubule plus-end"/>
    <property type="evidence" value="ECO:0007669"/>
    <property type="project" value="TreeGrafter"/>
</dbReference>
<feature type="compositionally biased region" description="Polar residues" evidence="7">
    <location>
        <begin position="780"/>
        <end position="789"/>
    </location>
</feature>
<evidence type="ECO:0000256" key="7">
    <source>
        <dbReference type="SAM" id="MobiDB-lite"/>
    </source>
</evidence>
<feature type="compositionally biased region" description="Basic and acidic residues" evidence="7">
    <location>
        <begin position="743"/>
        <end position="753"/>
    </location>
</feature>
<dbReference type="GO" id="GO:0005634">
    <property type="term" value="C:nucleus"/>
    <property type="evidence" value="ECO:0007669"/>
    <property type="project" value="TreeGrafter"/>
</dbReference>
<evidence type="ECO:0000256" key="4">
    <source>
        <dbReference type="ARBA" id="ARBA00022737"/>
    </source>
</evidence>
<feature type="compositionally biased region" description="Basic and acidic residues" evidence="7">
    <location>
        <begin position="956"/>
        <end position="972"/>
    </location>
</feature>
<evidence type="ECO:0000256" key="1">
    <source>
        <dbReference type="ARBA" id="ARBA00004245"/>
    </source>
</evidence>
<evidence type="ECO:0000256" key="5">
    <source>
        <dbReference type="ARBA" id="ARBA00023054"/>
    </source>
</evidence>
<evidence type="ECO:0000259" key="9">
    <source>
        <dbReference type="PROSITE" id="PS51138"/>
    </source>
</evidence>
<dbReference type="GO" id="GO:0051010">
    <property type="term" value="F:microtubule plus-end binding"/>
    <property type="evidence" value="ECO:0007669"/>
    <property type="project" value="TreeGrafter"/>
</dbReference>
<gene>
    <name evidence="11" type="primary">clip1a</name>
</gene>
<protein>
    <submittedName>
        <fullName evidence="11">CAP-Gly domain-containing linker protein 1 isoform X4</fullName>
    </submittedName>
</protein>
<dbReference type="GeneID" id="114440720"/>
<dbReference type="GO" id="GO:0005938">
    <property type="term" value="C:cell cortex"/>
    <property type="evidence" value="ECO:0007669"/>
    <property type="project" value="TreeGrafter"/>
</dbReference>
<evidence type="ECO:0000256" key="3">
    <source>
        <dbReference type="ARBA" id="ARBA00022701"/>
    </source>
</evidence>
<feature type="region of interest" description="Disordered" evidence="7">
    <location>
        <begin position="887"/>
        <end position="914"/>
    </location>
</feature>
<feature type="region of interest" description="Disordered" evidence="7">
    <location>
        <begin position="734"/>
        <end position="753"/>
    </location>
</feature>
<name>A0A6P7IT71_9TELE</name>
<keyword evidence="3" id="KW-0493">Microtubule</keyword>
<accession>A0A6P7IT71</accession>
<evidence type="ECO:0000256" key="2">
    <source>
        <dbReference type="ARBA" id="ARBA00022490"/>
    </source>
</evidence>
<feature type="region of interest" description="Disordered" evidence="7">
    <location>
        <begin position="778"/>
        <end position="803"/>
    </location>
</feature>
<feature type="domain" description="ENT" evidence="9">
    <location>
        <begin position="662"/>
        <end position="753"/>
    </location>
</feature>
<evidence type="ECO:0000256" key="6">
    <source>
        <dbReference type="ARBA" id="ARBA00023212"/>
    </source>
</evidence>
<dbReference type="FunFam" id="2.30.30.190:FF:000002">
    <property type="entry name" value="CAP-Gly domain containing linker protein 1"/>
    <property type="match status" value="1"/>
</dbReference>
<feature type="compositionally biased region" description="Basic and acidic residues" evidence="7">
    <location>
        <begin position="887"/>
        <end position="901"/>
    </location>
</feature>
<organism evidence="10 11">
    <name type="scientific">Parambassis ranga</name>
    <name type="common">Indian glassy fish</name>
    <dbReference type="NCBI Taxonomy" id="210632"/>
    <lineage>
        <taxon>Eukaryota</taxon>
        <taxon>Metazoa</taxon>
        <taxon>Chordata</taxon>
        <taxon>Craniata</taxon>
        <taxon>Vertebrata</taxon>
        <taxon>Euteleostomi</taxon>
        <taxon>Actinopterygii</taxon>
        <taxon>Neopterygii</taxon>
        <taxon>Teleostei</taxon>
        <taxon>Neoteleostei</taxon>
        <taxon>Acanthomorphata</taxon>
        <taxon>Ovalentaria</taxon>
        <taxon>Ambassidae</taxon>
        <taxon>Parambassis</taxon>
    </lineage>
</organism>
<feature type="region of interest" description="Disordered" evidence="7">
    <location>
        <begin position="950"/>
        <end position="973"/>
    </location>
</feature>
<evidence type="ECO:0000259" key="8">
    <source>
        <dbReference type="PROSITE" id="PS50245"/>
    </source>
</evidence>
<dbReference type="InterPro" id="IPR036859">
    <property type="entry name" value="CAP-Gly_dom_sf"/>
</dbReference>
<dbReference type="SMART" id="SM01052">
    <property type="entry name" value="CAP_GLY"/>
    <property type="match status" value="2"/>
</dbReference>
<dbReference type="InterPro" id="IPR032108">
    <property type="entry name" value="CLIP1_ZNF"/>
</dbReference>
<feature type="region of interest" description="Disordered" evidence="7">
    <location>
        <begin position="118"/>
        <end position="211"/>
    </location>
</feature>
<feature type="domain" description="CAP-Gly" evidence="8">
    <location>
        <begin position="74"/>
        <end position="116"/>
    </location>
</feature>
<feature type="compositionally biased region" description="Low complexity" evidence="7">
    <location>
        <begin position="310"/>
        <end position="331"/>
    </location>
</feature>
<dbReference type="CTD" id="797680"/>
<keyword evidence="5" id="KW-0175">Coiled coil</keyword>
<proteinExistence type="predicted"/>
<dbReference type="Gene3D" id="1.20.5.340">
    <property type="match status" value="1"/>
</dbReference>
<dbReference type="Pfam" id="PF01302">
    <property type="entry name" value="CAP_GLY"/>
    <property type="match status" value="2"/>
</dbReference>
<dbReference type="PANTHER" id="PTHR18916:SF44">
    <property type="entry name" value="CAP-GLY DOMAIN-CONTAINING LINKER PROTEIN 1"/>
    <property type="match status" value="1"/>
</dbReference>
<keyword evidence="2" id="KW-0963">Cytoplasm</keyword>
<feature type="compositionally biased region" description="Low complexity" evidence="7">
    <location>
        <begin position="152"/>
        <end position="188"/>
    </location>
</feature>
<dbReference type="SUPFAM" id="SSF90257">
    <property type="entry name" value="Myosin rod fragments"/>
    <property type="match status" value="1"/>
</dbReference>
<evidence type="ECO:0000313" key="11">
    <source>
        <dbReference type="RefSeq" id="XP_028268968.1"/>
    </source>
</evidence>
<dbReference type="PROSITE" id="PS51138">
    <property type="entry name" value="ENT"/>
    <property type="match status" value="1"/>
</dbReference>
<dbReference type="SUPFAM" id="SSF74924">
    <property type="entry name" value="Cap-Gly domain"/>
    <property type="match status" value="2"/>
</dbReference>
<dbReference type="PROSITE" id="PS00845">
    <property type="entry name" value="CAP_GLY_1"/>
    <property type="match status" value="2"/>
</dbReference>
<feature type="compositionally biased region" description="Low complexity" evidence="7">
    <location>
        <begin position="130"/>
        <end position="139"/>
    </location>
</feature>
<feature type="domain" description="CAP-Gly" evidence="8">
    <location>
        <begin position="234"/>
        <end position="276"/>
    </location>
</feature>
<feature type="compositionally biased region" description="Polar residues" evidence="7">
    <location>
        <begin position="189"/>
        <end position="205"/>
    </location>
</feature>
<dbReference type="RefSeq" id="XP_028268968.1">
    <property type="nucleotide sequence ID" value="XM_028413167.1"/>
</dbReference>
<dbReference type="GO" id="GO:0031122">
    <property type="term" value="P:cytoplasmic microtubule organization"/>
    <property type="evidence" value="ECO:0007669"/>
    <property type="project" value="TreeGrafter"/>
</dbReference>